<evidence type="ECO:0000313" key="3">
    <source>
        <dbReference type="Proteomes" id="UP000509302"/>
    </source>
</evidence>
<evidence type="ECO:0000256" key="1">
    <source>
        <dbReference type="SAM" id="SignalP"/>
    </source>
</evidence>
<proteinExistence type="predicted"/>
<feature type="signal peptide" evidence="1">
    <location>
        <begin position="1"/>
        <end position="20"/>
    </location>
</feature>
<gene>
    <name evidence="2" type="ORF">HYG79_13110</name>
</gene>
<accession>A0A7H9ASB7</accession>
<dbReference type="GO" id="GO:0016787">
    <property type="term" value="F:hydrolase activity"/>
    <property type="evidence" value="ECO:0007669"/>
    <property type="project" value="UniProtKB-KW"/>
</dbReference>
<dbReference type="AlphaFoldDB" id="A0A7H9ASB7"/>
<keyword evidence="1" id="KW-0732">Signal</keyword>
<keyword evidence="2" id="KW-0378">Hydrolase</keyword>
<dbReference type="Proteomes" id="UP000509302">
    <property type="component" value="Chromosome"/>
</dbReference>
<dbReference type="SUPFAM" id="SSF53474">
    <property type="entry name" value="alpha/beta-Hydrolases"/>
    <property type="match status" value="1"/>
</dbReference>
<protein>
    <submittedName>
        <fullName evidence="2">Alpha/beta hydrolase</fullName>
    </submittedName>
</protein>
<reference evidence="2 3" key="1">
    <citation type="journal article" date="2006" name="Int. J. Syst. Evol. Microbiol.">
        <title>Costertonia aggregata gen. nov., sp. nov., a mesophilic marine bacterium of the family Flavobacteriaceae, isolated from a mature biofilm.</title>
        <authorList>
            <person name="Kwon K.K."/>
            <person name="Lee Y.K."/>
            <person name="Lee H.K."/>
        </authorList>
    </citation>
    <scope>NUCLEOTIDE SEQUENCE [LARGE SCALE GENOMIC DNA]</scope>
    <source>
        <strain evidence="2 3">KCCM 42265</strain>
    </source>
</reference>
<dbReference type="Gene3D" id="3.40.50.1820">
    <property type="entry name" value="alpha/beta hydrolase"/>
    <property type="match status" value="1"/>
</dbReference>
<dbReference type="KEGG" id="cagg:HYG79_13110"/>
<feature type="chain" id="PRO_5028865723" evidence="1">
    <location>
        <begin position="21"/>
        <end position="472"/>
    </location>
</feature>
<evidence type="ECO:0000313" key="2">
    <source>
        <dbReference type="EMBL" id="QLG46242.1"/>
    </source>
</evidence>
<name>A0A7H9ASB7_9FLAO</name>
<dbReference type="InterPro" id="IPR029058">
    <property type="entry name" value="AB_hydrolase_fold"/>
</dbReference>
<dbReference type="RefSeq" id="WP_179242523.1">
    <property type="nucleotide sequence ID" value="NZ_CP058595.1"/>
</dbReference>
<organism evidence="2 3">
    <name type="scientific">Costertonia aggregata</name>
    <dbReference type="NCBI Taxonomy" id="343403"/>
    <lineage>
        <taxon>Bacteria</taxon>
        <taxon>Pseudomonadati</taxon>
        <taxon>Bacteroidota</taxon>
        <taxon>Flavobacteriia</taxon>
        <taxon>Flavobacteriales</taxon>
        <taxon>Flavobacteriaceae</taxon>
        <taxon>Costertonia</taxon>
    </lineage>
</organism>
<keyword evidence="3" id="KW-1185">Reference proteome</keyword>
<sequence length="472" mass="53932">MKKIILFVLLGSFISPLLNAQELVLKKGVVIDAVKVGDSIAESFSLYLPTNFETGKKWPLIAVSDMKGRGQQALRMMVSSAEEQGYVVVASNNINDSLSITKNILIVSRMLRSLSSTLPIEPNGIYMAGFSDGGRFASLVPNFVKGIAGVISCGANIANLEILSKKNLFHYIGIVGRKDFNYPDMIRTQTLLNKMGFPNRLIIFEGGEEWPKPEYISDALRTFTLASMGKGTMAKDDAFLKDSYAYHLNRVNSLLTTSQPLGANHLLGEMMKMYRPHFSVDSLKDSKKVLKRGKNFKARSRSRNAAFFKESLVREDYQYYLEEDVLTYNYNNLGWWNYQMEELKKYNENNDVFKKRMGIRLKGYVNALVQDYIDAYQAEKTKDEEALNFLWMVKTITAPKEYKNYLNIISNSARIEDYGTSLFYLEELLKNGYTDRKTLYALEHTALLRITPEFNEIVEKYLKSARYDIIEE</sequence>
<dbReference type="EMBL" id="CP058595">
    <property type="protein sequence ID" value="QLG46242.1"/>
    <property type="molecule type" value="Genomic_DNA"/>
</dbReference>